<evidence type="ECO:0008006" key="3">
    <source>
        <dbReference type="Google" id="ProtNLM"/>
    </source>
</evidence>
<dbReference type="Pfam" id="PF07006">
    <property type="entry name" value="DUF1310"/>
    <property type="match status" value="1"/>
</dbReference>
<evidence type="ECO:0000313" key="2">
    <source>
        <dbReference type="Proteomes" id="UP001519296"/>
    </source>
</evidence>
<name>A0ABS5B585_9STRE</name>
<dbReference type="RefSeq" id="WP_209628505.1">
    <property type="nucleotide sequence ID" value="NZ_PRDG01000005.1"/>
</dbReference>
<protein>
    <recommendedName>
        <fullName evidence="3">DUF1310 family protein</fullName>
    </recommendedName>
</protein>
<dbReference type="InterPro" id="IPR010738">
    <property type="entry name" value="DUF1310"/>
</dbReference>
<keyword evidence="2" id="KW-1185">Reference proteome</keyword>
<comment type="caution">
    <text evidence="1">The sequence shown here is derived from an EMBL/GenBank/DDBJ whole genome shotgun (WGS) entry which is preliminary data.</text>
</comment>
<organism evidence="1 2">
    <name type="scientific">Streptococcus oricebi</name>
    <dbReference type="NCBI Taxonomy" id="1547447"/>
    <lineage>
        <taxon>Bacteria</taxon>
        <taxon>Bacillati</taxon>
        <taxon>Bacillota</taxon>
        <taxon>Bacilli</taxon>
        <taxon>Lactobacillales</taxon>
        <taxon>Streptococcaceae</taxon>
        <taxon>Streptococcus</taxon>
    </lineage>
</organism>
<gene>
    <name evidence="1" type="ORF">C4K46_08465</name>
</gene>
<proteinExistence type="predicted"/>
<dbReference type="Proteomes" id="UP001519296">
    <property type="component" value="Unassembled WGS sequence"/>
</dbReference>
<sequence length="127" mass="14121">MNKPLVITLGVLLALFLLVFGGLKLKEMNEHNEMVKIVRSKEAKDAIEEALHNLDPNALTDKGVIKTYEIDEKSISHNPMGGIGFRMIVNNDKRLYINTSLIKNHEGKIEVGGSIIASELDDILPQK</sequence>
<reference evidence="1 2" key="1">
    <citation type="submission" date="2018-02" db="EMBL/GenBank/DDBJ databases">
        <title>Draft genome sequence of Streptococcus oricebi CCUG 70868T type strain.</title>
        <authorList>
            <person name="Mendez V."/>
            <person name="Salva-Serra F."/>
            <person name="Jaen-Luchoro D."/>
            <person name="Gonzales-Siles L."/>
            <person name="Karlsson R."/>
            <person name="Engstrom-Jakobsson H."/>
            <person name="Busquets A."/>
            <person name="Gomila M."/>
            <person name="Pineiro-Iglesias B."/>
            <person name="Bennasar-Figueras A."/>
            <person name="Seeger M."/>
            <person name="Moore E."/>
        </authorList>
    </citation>
    <scope>NUCLEOTIDE SEQUENCE [LARGE SCALE GENOMIC DNA]</scope>
    <source>
        <strain evidence="1 2">CCUG 70868</strain>
    </source>
</reference>
<accession>A0ABS5B585</accession>
<dbReference type="EMBL" id="PRDG01000005">
    <property type="protein sequence ID" value="MBP2623969.1"/>
    <property type="molecule type" value="Genomic_DNA"/>
</dbReference>
<evidence type="ECO:0000313" key="1">
    <source>
        <dbReference type="EMBL" id="MBP2623969.1"/>
    </source>
</evidence>